<dbReference type="Gene3D" id="3.90.220.20">
    <property type="entry name" value="DNA methylase specificity domains"/>
    <property type="match status" value="2"/>
</dbReference>
<keyword evidence="3" id="KW-0238">DNA-binding</keyword>
<dbReference type="STRING" id="1246637.MTBBW1_1680032"/>
<evidence type="ECO:0000313" key="5">
    <source>
        <dbReference type="EMBL" id="SLM29120.1"/>
    </source>
</evidence>
<sequence length="449" mass="51315">MAFDKLDRFIEKKSVKAYSLPNFDSMQVLGVSNQVGIAITDHKKSKDLSKYQLIEEGDFAYNPYRINVGSIGLVPKGVKGLVSPAYVVFKTKNSLLPELLFDFLKSADGLFQIAKYARGTVRKSLRFNDLCQIEMQIPPIDIQRSILRKKESVQVEINEFKTELTHQQTLLKKLRQQILQEAIEGKLTAEWRQQNPDVEPASELLARIQAEKNQLVKDKKIKKQKPLPPINEEEKPFSLPEGWEWCRIWDVAELITSGSRDWAKYYADEGAIFVTMGNLSKDSYRLRMNKVRYVKAPLNSEGSRTKLQEGDLLISITGDVGNLGVIPKGFGEAYINQHTCMLRYMPECRRQYYLEVMRSPFAKWQYNAPQRGIKNSFRLGDVGEMLLPLPPAKEQYVIAEKVKYLTSLCDQLEAQITDNQTHAEQLMQAVLREAFSHSSGQQNQEAVNA</sequence>
<evidence type="ECO:0000313" key="6">
    <source>
        <dbReference type="Proteomes" id="UP000191931"/>
    </source>
</evidence>
<dbReference type="CDD" id="cd16961">
    <property type="entry name" value="RMtype1_S_TRD-CR_like"/>
    <property type="match status" value="1"/>
</dbReference>
<feature type="domain" description="Type I restriction modification DNA specificity" evidence="4">
    <location>
        <begin position="240"/>
        <end position="417"/>
    </location>
</feature>
<evidence type="ECO:0000256" key="2">
    <source>
        <dbReference type="ARBA" id="ARBA00022747"/>
    </source>
</evidence>
<dbReference type="InterPro" id="IPR000055">
    <property type="entry name" value="Restrct_endonuc_typeI_TRD"/>
</dbReference>
<accession>A0A1W1H9F2</accession>
<name>A0A1W1H9F2_9BACT</name>
<dbReference type="InterPro" id="IPR051212">
    <property type="entry name" value="Type-I_RE_S_subunit"/>
</dbReference>
<dbReference type="SUPFAM" id="SSF116734">
    <property type="entry name" value="DNA methylase specificity domain"/>
    <property type="match status" value="2"/>
</dbReference>
<dbReference type="RefSeq" id="WP_222424102.1">
    <property type="nucleotide sequence ID" value="NZ_LT828551.1"/>
</dbReference>
<comment type="similarity">
    <text evidence="1">Belongs to the type-I restriction system S methylase family.</text>
</comment>
<dbReference type="GO" id="GO:0003677">
    <property type="term" value="F:DNA binding"/>
    <property type="evidence" value="ECO:0007669"/>
    <property type="project" value="UniProtKB-KW"/>
</dbReference>
<organism evidence="5 6">
    <name type="scientific">Desulfamplus magnetovallimortis</name>
    <dbReference type="NCBI Taxonomy" id="1246637"/>
    <lineage>
        <taxon>Bacteria</taxon>
        <taxon>Pseudomonadati</taxon>
        <taxon>Thermodesulfobacteriota</taxon>
        <taxon>Desulfobacteria</taxon>
        <taxon>Desulfobacterales</taxon>
        <taxon>Desulfobacteraceae</taxon>
        <taxon>Desulfamplus</taxon>
    </lineage>
</organism>
<reference evidence="5 6" key="1">
    <citation type="submission" date="2017-03" db="EMBL/GenBank/DDBJ databases">
        <authorList>
            <person name="Afonso C.L."/>
            <person name="Miller P.J."/>
            <person name="Scott M.A."/>
            <person name="Spackman E."/>
            <person name="Goraichik I."/>
            <person name="Dimitrov K.M."/>
            <person name="Suarez D.L."/>
            <person name="Swayne D.E."/>
        </authorList>
    </citation>
    <scope>NUCLEOTIDE SEQUENCE [LARGE SCALE GENOMIC DNA]</scope>
    <source>
        <strain evidence="5">PRJEB14757</strain>
    </source>
</reference>
<dbReference type="InterPro" id="IPR044946">
    <property type="entry name" value="Restrct_endonuc_typeI_TRD_sf"/>
</dbReference>
<proteinExistence type="inferred from homology"/>
<dbReference type="AlphaFoldDB" id="A0A1W1H9F2"/>
<keyword evidence="2" id="KW-0680">Restriction system</keyword>
<dbReference type="EMBL" id="FWEV01000077">
    <property type="protein sequence ID" value="SLM29120.1"/>
    <property type="molecule type" value="Genomic_DNA"/>
</dbReference>
<dbReference type="PANTHER" id="PTHR43140:SF1">
    <property type="entry name" value="TYPE I RESTRICTION ENZYME ECOKI SPECIFICITY SUBUNIT"/>
    <property type="match status" value="1"/>
</dbReference>
<evidence type="ECO:0000256" key="3">
    <source>
        <dbReference type="ARBA" id="ARBA00023125"/>
    </source>
</evidence>
<evidence type="ECO:0000256" key="1">
    <source>
        <dbReference type="ARBA" id="ARBA00010923"/>
    </source>
</evidence>
<dbReference type="Pfam" id="PF01420">
    <property type="entry name" value="Methylase_S"/>
    <property type="match status" value="1"/>
</dbReference>
<dbReference type="Proteomes" id="UP000191931">
    <property type="component" value="Unassembled WGS sequence"/>
</dbReference>
<dbReference type="GO" id="GO:0009307">
    <property type="term" value="P:DNA restriction-modification system"/>
    <property type="evidence" value="ECO:0007669"/>
    <property type="project" value="UniProtKB-KW"/>
</dbReference>
<gene>
    <name evidence="5" type="ORF">MTBBW1_1680032</name>
</gene>
<dbReference type="PANTHER" id="PTHR43140">
    <property type="entry name" value="TYPE-1 RESTRICTION ENZYME ECOKI SPECIFICITY PROTEIN"/>
    <property type="match status" value="1"/>
</dbReference>
<protein>
    <recommendedName>
        <fullName evidence="4">Type I restriction modification DNA specificity domain-containing protein</fullName>
    </recommendedName>
</protein>
<keyword evidence="6" id="KW-1185">Reference proteome</keyword>
<evidence type="ECO:0000259" key="4">
    <source>
        <dbReference type="Pfam" id="PF01420"/>
    </source>
</evidence>